<keyword evidence="3" id="KW-1185">Reference proteome</keyword>
<dbReference type="InterPro" id="IPR045983">
    <property type="entry name" value="GUC-dom-containing_N"/>
</dbReference>
<dbReference type="InterPro" id="IPR050697">
    <property type="entry name" value="Adenylyl/Guanylyl_Cyclase_3/4"/>
</dbReference>
<dbReference type="Pfam" id="PF00211">
    <property type="entry name" value="Guanylate_cyc"/>
    <property type="match status" value="1"/>
</dbReference>
<evidence type="ECO:0000313" key="3">
    <source>
        <dbReference type="Proteomes" id="UP001375743"/>
    </source>
</evidence>
<dbReference type="PANTHER" id="PTHR43081">
    <property type="entry name" value="ADENYLATE CYCLASE, TERMINAL-DIFFERENTIATION SPECIFIC-RELATED"/>
    <property type="match status" value="1"/>
</dbReference>
<evidence type="ECO:0000313" key="2">
    <source>
        <dbReference type="EMBL" id="MEK0081850.1"/>
    </source>
</evidence>
<dbReference type="InterPro" id="IPR029787">
    <property type="entry name" value="Nucleotide_cyclase"/>
</dbReference>
<dbReference type="SUPFAM" id="SSF55961">
    <property type="entry name" value="Bet v1-like"/>
    <property type="match status" value="1"/>
</dbReference>
<dbReference type="CDD" id="cd07302">
    <property type="entry name" value="CHD"/>
    <property type="match status" value="1"/>
</dbReference>
<evidence type="ECO:0000259" key="1">
    <source>
        <dbReference type="PROSITE" id="PS50125"/>
    </source>
</evidence>
<dbReference type="SMART" id="SM00044">
    <property type="entry name" value="CYCc"/>
    <property type="match status" value="1"/>
</dbReference>
<feature type="domain" description="Guanylate cyclase" evidence="1">
    <location>
        <begin position="441"/>
        <end position="558"/>
    </location>
</feature>
<comment type="caution">
    <text evidence="2">The sequence shown here is derived from an EMBL/GenBank/DDBJ whole genome shotgun (WGS) entry which is preliminary data.</text>
</comment>
<accession>A0ABU8XKY2</accession>
<dbReference type="SUPFAM" id="SSF55073">
    <property type="entry name" value="Nucleotide cyclase"/>
    <property type="match status" value="1"/>
</dbReference>
<name>A0ABU8XKY2_9PROT</name>
<gene>
    <name evidence="2" type="ORF">U1T56_01700</name>
</gene>
<proteinExistence type="predicted"/>
<sequence>MVAGPLIPSGNGVRMEPSRRIISLLFEGAPDAVWEALADTARFNEAAGLPRHQIRELPGPDGSITFIGSARMGPLRLEWEDLPSNWVRGHWFEHRRAFRSGPFRTFYARCQLHPEGGGCRGEYTLEVEPRGLPGSLLAGGFLASGERVVRRLAAEADRFALGGRPVAFTPPPPALRPAARERLTRLAQELDRSAYGHELGELLARYLIEAGEIDAQRIRPLELARRWVIPERHVIEACLEATRLGLLELRWDLLCPRCRGAKASTGSLDRLPEGAHCGTCNIAYGRDFSRNVELTFRPAAAIRPLGDGEFCLLGPMSTPHIWAHVTLAPGEERLIELELPPSFYRLRTLEAGPEADIEHGSGPFPTVSLTAEGITAGEPSPPGRVRLRNAFSHQRTVVIEERAWVRNALTADRVATLQAFRDLFSAEVLRPGDEVAIRRVTLLFSDLKGSTALYDAIGDAAAYRLVREHFAYLAGIVREHDGAIVKTIGDAVMAAFHDPLQALTAAIAMQERIAAFNATARAPIVLKLGLHEGPCIAVTLNERLDYFGGTVNLAARLQGESRGGDVVLSRTLATTPGAERLLAAHAPVEETARLRGFAEPAAFVRLRFGAVAGGG</sequence>
<dbReference type="InterPro" id="IPR023393">
    <property type="entry name" value="START-like_dom_sf"/>
</dbReference>
<dbReference type="Gene3D" id="3.30.70.1230">
    <property type="entry name" value="Nucleotide cyclase"/>
    <property type="match status" value="1"/>
</dbReference>
<dbReference type="EMBL" id="JBBLZC010000001">
    <property type="protein sequence ID" value="MEK0081850.1"/>
    <property type="molecule type" value="Genomic_DNA"/>
</dbReference>
<reference evidence="2 3" key="1">
    <citation type="submission" date="2024-01" db="EMBL/GenBank/DDBJ databases">
        <title>Multi-omics insights into the function and evolution of sodium benzoate biodegradation pathways in Benzoatithermus flavus gen. nov., sp. nov. from hot spring.</title>
        <authorList>
            <person name="Hu C.-J."/>
            <person name="Li W.-J."/>
        </authorList>
    </citation>
    <scope>NUCLEOTIDE SEQUENCE [LARGE SCALE GENOMIC DNA]</scope>
    <source>
        <strain evidence="2 3">SYSU G07066</strain>
    </source>
</reference>
<dbReference type="Pfam" id="PF19363">
    <property type="entry name" value="DUF5939"/>
    <property type="match status" value="1"/>
</dbReference>
<dbReference type="Gene3D" id="3.30.530.20">
    <property type="match status" value="1"/>
</dbReference>
<dbReference type="PROSITE" id="PS50125">
    <property type="entry name" value="GUANYLATE_CYCLASE_2"/>
    <property type="match status" value="1"/>
</dbReference>
<organism evidence="2 3">
    <name type="scientific">Benzoatithermus flavus</name>
    <dbReference type="NCBI Taxonomy" id="3108223"/>
    <lineage>
        <taxon>Bacteria</taxon>
        <taxon>Pseudomonadati</taxon>
        <taxon>Pseudomonadota</taxon>
        <taxon>Alphaproteobacteria</taxon>
        <taxon>Geminicoccales</taxon>
        <taxon>Geminicoccaceae</taxon>
        <taxon>Benzoatithermus</taxon>
    </lineage>
</organism>
<dbReference type="PANTHER" id="PTHR43081:SF19">
    <property type="entry name" value="PH-SENSITIVE ADENYLATE CYCLASE RV1264"/>
    <property type="match status" value="1"/>
</dbReference>
<dbReference type="InterPro" id="IPR001054">
    <property type="entry name" value="A/G_cyclase"/>
</dbReference>
<dbReference type="Proteomes" id="UP001375743">
    <property type="component" value="Unassembled WGS sequence"/>
</dbReference>
<protein>
    <submittedName>
        <fullName evidence="2">Adenylate/guanylate cyclase domain-containing protein</fullName>
    </submittedName>
</protein>
<dbReference type="RefSeq" id="WP_418157693.1">
    <property type="nucleotide sequence ID" value="NZ_JBBLZC010000001.1"/>
</dbReference>